<accession>A0A9Q0RLA2</accession>
<dbReference type="PROSITE" id="PS50060">
    <property type="entry name" value="MAM_2"/>
    <property type="match status" value="1"/>
</dbReference>
<keyword evidence="8" id="KW-1185">Reference proteome</keyword>
<dbReference type="InterPro" id="IPR000998">
    <property type="entry name" value="MAM_dom"/>
</dbReference>
<evidence type="ECO:0000256" key="4">
    <source>
        <dbReference type="SAM" id="SignalP"/>
    </source>
</evidence>
<dbReference type="SMART" id="SM00032">
    <property type="entry name" value="CCP"/>
    <property type="match status" value="1"/>
</dbReference>
<organism evidence="7 8">
    <name type="scientific">Blomia tropicalis</name>
    <name type="common">Mite</name>
    <dbReference type="NCBI Taxonomy" id="40697"/>
    <lineage>
        <taxon>Eukaryota</taxon>
        <taxon>Metazoa</taxon>
        <taxon>Ecdysozoa</taxon>
        <taxon>Arthropoda</taxon>
        <taxon>Chelicerata</taxon>
        <taxon>Arachnida</taxon>
        <taxon>Acari</taxon>
        <taxon>Acariformes</taxon>
        <taxon>Sarcoptiformes</taxon>
        <taxon>Astigmata</taxon>
        <taxon>Glycyphagoidea</taxon>
        <taxon>Echimyopodidae</taxon>
        <taxon>Blomia</taxon>
    </lineage>
</organism>
<keyword evidence="3" id="KW-1133">Transmembrane helix</keyword>
<feature type="chain" id="PRO_5040380558" description="MAM and LDL-receptor class A domain-containing protein 1-like" evidence="4">
    <location>
        <begin position="18"/>
        <end position="732"/>
    </location>
</feature>
<keyword evidence="3" id="KW-0472">Membrane</keyword>
<dbReference type="PROSITE" id="PS50923">
    <property type="entry name" value="SUSHI"/>
    <property type="match status" value="1"/>
</dbReference>
<keyword evidence="1" id="KW-1015">Disulfide bond</keyword>
<dbReference type="InterPro" id="IPR000436">
    <property type="entry name" value="Sushi_SCR_CCP_dom"/>
</dbReference>
<dbReference type="PANTHER" id="PTHR23282:SF142">
    <property type="entry name" value="MAM DOMAIN-CONTAINING PROTEIN"/>
    <property type="match status" value="1"/>
</dbReference>
<dbReference type="Pfam" id="PF00084">
    <property type="entry name" value="Sushi"/>
    <property type="match status" value="1"/>
</dbReference>
<reference evidence="7" key="1">
    <citation type="submission" date="2022-12" db="EMBL/GenBank/DDBJ databases">
        <title>Genome assemblies of Blomia tropicalis.</title>
        <authorList>
            <person name="Cui Y."/>
        </authorList>
    </citation>
    <scope>NUCLEOTIDE SEQUENCE</scope>
    <source>
        <tissue evidence="7">Adult mites</tissue>
    </source>
</reference>
<feature type="domain" description="MAM" evidence="5">
    <location>
        <begin position="212"/>
        <end position="387"/>
    </location>
</feature>
<dbReference type="Gene3D" id="2.10.70.10">
    <property type="entry name" value="Complement Module, domain 1"/>
    <property type="match status" value="1"/>
</dbReference>
<dbReference type="SMART" id="SM00137">
    <property type="entry name" value="MAM"/>
    <property type="match status" value="1"/>
</dbReference>
<dbReference type="GO" id="GO:0016020">
    <property type="term" value="C:membrane"/>
    <property type="evidence" value="ECO:0007669"/>
    <property type="project" value="InterPro"/>
</dbReference>
<keyword evidence="4" id="KW-0732">Signal</keyword>
<name>A0A9Q0RLA2_BLOTA</name>
<dbReference type="EMBL" id="JAPWDV010000003">
    <property type="protein sequence ID" value="KAJ6218559.1"/>
    <property type="molecule type" value="Genomic_DNA"/>
</dbReference>
<dbReference type="CDD" id="cd06263">
    <property type="entry name" value="MAM"/>
    <property type="match status" value="1"/>
</dbReference>
<feature type="transmembrane region" description="Helical" evidence="3">
    <location>
        <begin position="618"/>
        <end position="647"/>
    </location>
</feature>
<dbReference type="SUPFAM" id="SSF49899">
    <property type="entry name" value="Concanavalin A-like lectins/glucanases"/>
    <property type="match status" value="1"/>
</dbReference>
<dbReference type="CDD" id="cd00033">
    <property type="entry name" value="CCP"/>
    <property type="match status" value="1"/>
</dbReference>
<evidence type="ECO:0000313" key="7">
    <source>
        <dbReference type="EMBL" id="KAJ6218559.1"/>
    </source>
</evidence>
<evidence type="ECO:0000256" key="1">
    <source>
        <dbReference type="ARBA" id="ARBA00023157"/>
    </source>
</evidence>
<dbReference type="SUPFAM" id="SSF57535">
    <property type="entry name" value="Complement control module/SCR domain"/>
    <property type="match status" value="1"/>
</dbReference>
<comment type="caution">
    <text evidence="2">Lacks conserved residue(s) required for the propagation of feature annotation.</text>
</comment>
<evidence type="ECO:0000256" key="3">
    <source>
        <dbReference type="SAM" id="Phobius"/>
    </source>
</evidence>
<comment type="caution">
    <text evidence="7">The sequence shown here is derived from an EMBL/GenBank/DDBJ whole genome shotgun (WGS) entry which is preliminary data.</text>
</comment>
<dbReference type="PANTHER" id="PTHR23282">
    <property type="entry name" value="APICAL ENDOSOMAL GLYCOPROTEIN PRECURSOR"/>
    <property type="match status" value="1"/>
</dbReference>
<dbReference type="Proteomes" id="UP001142055">
    <property type="component" value="Chromosome 3"/>
</dbReference>
<evidence type="ECO:0000313" key="8">
    <source>
        <dbReference type="Proteomes" id="UP001142055"/>
    </source>
</evidence>
<evidence type="ECO:0008006" key="9">
    <source>
        <dbReference type="Google" id="ProtNLM"/>
    </source>
</evidence>
<dbReference type="InterPro" id="IPR035976">
    <property type="entry name" value="Sushi/SCR/CCP_sf"/>
</dbReference>
<feature type="domain" description="Sushi" evidence="6">
    <location>
        <begin position="52"/>
        <end position="107"/>
    </location>
</feature>
<protein>
    <recommendedName>
        <fullName evidence="9">MAM and LDL-receptor class A domain-containing protein 1-like</fullName>
    </recommendedName>
</protein>
<evidence type="ECO:0000259" key="6">
    <source>
        <dbReference type="PROSITE" id="PS50923"/>
    </source>
</evidence>
<evidence type="ECO:0000256" key="2">
    <source>
        <dbReference type="PROSITE-ProRule" id="PRU00302"/>
    </source>
</evidence>
<proteinExistence type="predicted"/>
<sequence length="732" mass="81741">MIVIFMIILHSFIICDGLTESTQPENTYHRVMTGSFVDAGLGPRYLSRASNKNCPSLRNSLPNGWVRQRATSRIARFSCNEGFDLIGNRYATCIRGKWNQDLPVCVSSGCTPIDMKAPLKVKKLFQGNVIDLSCDLGYFLNLNLSFGMVNNRNVVVQSSHPYNTLRAYCVSYQWRIDDILAPQNDYGAIVTRIPLLSPPSCDVYDEPVNSSMKCDFEETLCGWFQDLEDDFDWLRNFHSTPSHLEGTGPSFDHTLGFNKSGYYLYLESSYPRTPNEAARLYSPVYQNLNGIEDICFQFYYHMYGSAIGSLRVYVLERSQILKELAPRLELIGDQGNQWLKAQIEINAINGQPLRPFQIVIEGILGHGHQGDIAIDDILLTLGSNCSNYNASLVNDLDLTNEINKDLDSSSTSSETTLPTPTAIVNNNIDSSTIPIVTSSTTEKPKTLINNQVNLGTNSINNIVGNVSKSNNNNNNRNVTNSNNNHINFIIDHFKSIFKPKKPTSTTTSTSTQTVLSNVTSFTTVRPFGKNVTKMDNMWKTLWKRMNETTQRQRTQLDVLRNLTTPVLLNVTTTNNSITLTSPPLIDDDDGNRMAERASSMLTSETIKTTKTTKSSGKIFAGSFLLSLIGFICLLVICASTMYIAFVYRPAKLERANLNMFVASFVRRCKVFRSANGNPLHGSNGDDDDDGELLVETTNKCFDINGGDDLHAYDNAHLSDGVVYLQTSNDQRF</sequence>
<dbReference type="InterPro" id="IPR051560">
    <property type="entry name" value="MAM_domain-containing"/>
</dbReference>
<keyword evidence="3" id="KW-0812">Transmembrane</keyword>
<dbReference type="Pfam" id="PF00629">
    <property type="entry name" value="MAM"/>
    <property type="match status" value="1"/>
</dbReference>
<dbReference type="AlphaFoldDB" id="A0A9Q0RLA2"/>
<evidence type="ECO:0000259" key="5">
    <source>
        <dbReference type="PROSITE" id="PS50060"/>
    </source>
</evidence>
<keyword evidence="2" id="KW-0768">Sushi</keyword>
<feature type="signal peptide" evidence="4">
    <location>
        <begin position="1"/>
        <end position="17"/>
    </location>
</feature>
<gene>
    <name evidence="7" type="ORF">RDWZM_009716</name>
</gene>
<dbReference type="InterPro" id="IPR013320">
    <property type="entry name" value="ConA-like_dom_sf"/>
</dbReference>
<dbReference type="Gene3D" id="2.60.120.200">
    <property type="match status" value="1"/>
</dbReference>